<dbReference type="Gene3D" id="2.70.40.10">
    <property type="match status" value="1"/>
</dbReference>
<dbReference type="EMBL" id="FWYE01000004">
    <property type="protein sequence ID" value="SMD31502.1"/>
    <property type="molecule type" value="Genomic_DNA"/>
</dbReference>
<dbReference type="CDD" id="cd07557">
    <property type="entry name" value="trimeric_dUTPase"/>
    <property type="match status" value="1"/>
</dbReference>
<keyword evidence="4" id="KW-1185">Reference proteome</keyword>
<proteinExistence type="predicted"/>
<dbReference type="NCBIfam" id="TIGR02274">
    <property type="entry name" value="dCTP_deam"/>
    <property type="match status" value="1"/>
</dbReference>
<accession>A0A8G2FXT7</accession>
<dbReference type="RefSeq" id="WP_084273188.1">
    <property type="nucleotide sequence ID" value="NZ_FWYE01000004.1"/>
</dbReference>
<dbReference type="GO" id="GO:0008829">
    <property type="term" value="F:dCTP deaminase activity"/>
    <property type="evidence" value="ECO:0007669"/>
    <property type="project" value="InterPro"/>
</dbReference>
<keyword evidence="2" id="KW-0546">Nucleotide metabolism</keyword>
<dbReference type="InterPro" id="IPR033704">
    <property type="entry name" value="dUTPase_trimeric"/>
</dbReference>
<evidence type="ECO:0000256" key="1">
    <source>
        <dbReference type="ARBA" id="ARBA00022801"/>
    </source>
</evidence>
<dbReference type="InterPro" id="IPR036157">
    <property type="entry name" value="dUTPase-like_sf"/>
</dbReference>
<evidence type="ECO:0000313" key="3">
    <source>
        <dbReference type="EMBL" id="SMD31502.1"/>
    </source>
</evidence>
<gene>
    <name evidence="3" type="ORF">SAMN02745355_1447</name>
</gene>
<dbReference type="Proteomes" id="UP000192315">
    <property type="component" value="Unassembled WGS sequence"/>
</dbReference>
<evidence type="ECO:0000256" key="2">
    <source>
        <dbReference type="ARBA" id="ARBA00023080"/>
    </source>
</evidence>
<protein>
    <submittedName>
        <fullName evidence="3">dCTP deaminase</fullName>
    </submittedName>
</protein>
<sequence>MLNDLEIINMAKRSLLISKNFDEKCLTPNGYDLRINDIIPGNDIKKGTVFFVSSYEEIKLPDNIIGLLFIRSSFARKGIFGSFGVVDAGYMGNLTLSFYNALKDVKIERYERIVQIVFERIEKPEKTYSERSGNYYGKSGINL</sequence>
<keyword evidence="1" id="KW-0378">Hydrolase</keyword>
<reference evidence="3 4" key="1">
    <citation type="submission" date="2017-04" db="EMBL/GenBank/DDBJ databases">
        <authorList>
            <person name="Varghese N."/>
            <person name="Submissions S."/>
        </authorList>
    </citation>
    <scope>NUCLEOTIDE SEQUENCE [LARGE SCALE GENOMIC DNA]</scope>
    <source>
        <strain evidence="3 4">DSM 9789</strain>
    </source>
</reference>
<dbReference type="InterPro" id="IPR011962">
    <property type="entry name" value="dCTP_deaminase"/>
</dbReference>
<dbReference type="GO" id="GO:0006229">
    <property type="term" value="P:dUTP biosynthetic process"/>
    <property type="evidence" value="ECO:0007669"/>
    <property type="project" value="InterPro"/>
</dbReference>
<evidence type="ECO:0000313" key="4">
    <source>
        <dbReference type="Proteomes" id="UP000192315"/>
    </source>
</evidence>
<organism evidence="3 4">
    <name type="scientific">Picrophilus torridus (strain ATCC 700027 / DSM 9790 / JCM 10055 / NBRC 100828 / KAW 2/3)</name>
    <dbReference type="NCBI Taxonomy" id="1122961"/>
    <lineage>
        <taxon>Archaea</taxon>
        <taxon>Methanobacteriati</taxon>
        <taxon>Thermoplasmatota</taxon>
        <taxon>Thermoplasmata</taxon>
        <taxon>Thermoplasmatales</taxon>
        <taxon>Picrophilaceae</taxon>
        <taxon>Picrophilus</taxon>
    </lineage>
</organism>
<dbReference type="AlphaFoldDB" id="A0A8G2FXT7"/>
<name>A0A8G2FXT7_PICTO</name>
<dbReference type="Pfam" id="PF22769">
    <property type="entry name" value="DCD"/>
    <property type="match status" value="1"/>
</dbReference>
<dbReference type="SUPFAM" id="SSF51283">
    <property type="entry name" value="dUTPase-like"/>
    <property type="match status" value="1"/>
</dbReference>
<dbReference type="PANTHER" id="PTHR42680">
    <property type="entry name" value="DCTP DEAMINASE"/>
    <property type="match status" value="1"/>
</dbReference>
<dbReference type="PANTHER" id="PTHR42680:SF3">
    <property type="entry name" value="DCTP DEAMINASE"/>
    <property type="match status" value="1"/>
</dbReference>
<comment type="caution">
    <text evidence="3">The sequence shown here is derived from an EMBL/GenBank/DDBJ whole genome shotgun (WGS) entry which is preliminary data.</text>
</comment>